<dbReference type="GO" id="GO:0090729">
    <property type="term" value="F:toxin activity"/>
    <property type="evidence" value="ECO:0007669"/>
    <property type="project" value="UniProtKB-KW"/>
</dbReference>
<evidence type="ECO:0000256" key="4">
    <source>
        <dbReference type="ARBA" id="ARBA00022511"/>
    </source>
</evidence>
<dbReference type="InterPro" id="IPR037015">
    <property type="entry name" value="APT_N_sf"/>
</dbReference>
<evidence type="ECO:0000313" key="15">
    <source>
        <dbReference type="Proteomes" id="UP000031586"/>
    </source>
</evidence>
<gene>
    <name evidence="14" type="ORF">H735_04205</name>
</gene>
<dbReference type="SMART" id="SM00999">
    <property type="entry name" value="Aerolysin"/>
    <property type="match status" value="1"/>
</dbReference>
<dbReference type="InterPro" id="IPR005830">
    <property type="entry name" value="Aerolysn"/>
</dbReference>
<dbReference type="InterPro" id="IPR055267">
    <property type="entry name" value="Aerolysin-like_C"/>
</dbReference>
<keyword evidence="7 12" id="KW-0732">Signal</keyword>
<dbReference type="PATRIC" id="fig|1229493.5.peg.5762"/>
<keyword evidence="11" id="KW-1015">Disulfide bond</keyword>
<name>A0A0C1ZAV0_9VIBR</name>
<dbReference type="InterPro" id="IPR016187">
    <property type="entry name" value="CTDL_fold"/>
</dbReference>
<dbReference type="SUPFAM" id="SSF56436">
    <property type="entry name" value="C-type lectin-like"/>
    <property type="match status" value="1"/>
</dbReference>
<keyword evidence="6" id="KW-0800">Toxin</keyword>
<evidence type="ECO:0000256" key="5">
    <source>
        <dbReference type="ARBA" id="ARBA00022525"/>
    </source>
</evidence>
<feature type="chain" id="PRO_5002156995" evidence="12">
    <location>
        <begin position="24"/>
        <end position="490"/>
    </location>
</feature>
<dbReference type="AlphaFoldDB" id="A0A0C1ZAV0"/>
<comment type="subcellular location">
    <subcellularLocation>
        <location evidence="1">Host cell membrane</location>
    </subcellularLocation>
    <subcellularLocation>
        <location evidence="2">Secreted</location>
    </subcellularLocation>
</comment>
<dbReference type="Proteomes" id="UP000031586">
    <property type="component" value="Unassembled WGS sequence"/>
</dbReference>
<dbReference type="PRINTS" id="PR00754">
    <property type="entry name" value="AEROLYSIN"/>
</dbReference>
<keyword evidence="10" id="KW-0472">Membrane</keyword>
<dbReference type="Gene3D" id="3.30.412.10">
    <property type="entry name" value="Proaerolysin, chain A, domain 2"/>
    <property type="match status" value="1"/>
</dbReference>
<dbReference type="Gene3D" id="3.10.40.10">
    <property type="entry name" value="Aerolysin/Pertussis toxin (APT), N-terminal domain"/>
    <property type="match status" value="1"/>
</dbReference>
<dbReference type="EMBL" id="JPRD01000008">
    <property type="protein sequence ID" value="KIF54255.1"/>
    <property type="molecule type" value="Genomic_DNA"/>
</dbReference>
<sequence length="490" mass="55001">MRNINISLLSAAILSTFASGVNAKIYPDQIVFDQLGEDVCRAGYRPLDRYEAEEQKSALLARMGQWQITGLKGDWVIMGPGYHGLIKRDTPNGKTFCYPDEAQSEIPNYPARAIPEGDEIDVQYELVTDRSAFVRPLSYLAHNLGYAWVGGNNSQYVGEDMKVDRVGDRWVIQGNNSGSCSGYRCGEKTKITVDNFTYTLNDKNFWHGDVVESDRELVKTITAMARNYSNTPQQIVVDLKLDESTNWSKTNSYGFAQQVKTENEFKWPLVGNTKLSITLEANQSFSNSNGASTSEQVTLQARPMVPANSELPVRVELYRSTISYPYRFNADVSYDVNFYGFLRWGGNAWHTHPDNRPYRSHTFTMGRGSDKSADIRYQWDHRYIPGEVKWWDWSWAIKEAGLSSMQYATGASLRPFYSYVSGDFYAESQYAGTIEIGQASPLGISTRSANDLPQGNTQRVGDVEVTTNFDANELSALGFEGAEMTVQAAN</sequence>
<keyword evidence="8" id="KW-1043">Host membrane</keyword>
<dbReference type="GO" id="GO:0020002">
    <property type="term" value="C:host cell plasma membrane"/>
    <property type="evidence" value="ECO:0007669"/>
    <property type="project" value="UniProtKB-SubCell"/>
</dbReference>
<evidence type="ECO:0000256" key="2">
    <source>
        <dbReference type="ARBA" id="ARBA00004613"/>
    </source>
</evidence>
<evidence type="ECO:0000256" key="7">
    <source>
        <dbReference type="ARBA" id="ARBA00022729"/>
    </source>
</evidence>
<evidence type="ECO:0000256" key="12">
    <source>
        <dbReference type="SAM" id="SignalP"/>
    </source>
</evidence>
<dbReference type="SUPFAM" id="SSF56973">
    <property type="entry name" value="Aerolisin/ETX pore-forming domain"/>
    <property type="match status" value="1"/>
</dbReference>
<evidence type="ECO:0000313" key="14">
    <source>
        <dbReference type="EMBL" id="KIF54255.1"/>
    </source>
</evidence>
<evidence type="ECO:0000256" key="3">
    <source>
        <dbReference type="ARBA" id="ARBA00009831"/>
    </source>
</evidence>
<evidence type="ECO:0000256" key="6">
    <source>
        <dbReference type="ARBA" id="ARBA00022656"/>
    </source>
</evidence>
<keyword evidence="4" id="KW-1032">Host cell membrane</keyword>
<evidence type="ECO:0000259" key="13">
    <source>
        <dbReference type="SMART" id="SM00999"/>
    </source>
</evidence>
<accession>A0A0C1ZAV0</accession>
<comment type="similarity">
    <text evidence="3">Belongs to the aerolysin family.</text>
</comment>
<dbReference type="Gene3D" id="2.170.15.10">
    <property type="entry name" value="Proaerolysin, chain A, domain 3"/>
    <property type="match status" value="1"/>
</dbReference>
<reference evidence="14 15" key="1">
    <citation type="submission" date="2014-07" db="EMBL/GenBank/DDBJ databases">
        <title>Unique and conserved regions in Vibrio harveyi and related species in comparison with the shrimp pathogen Vibrio harveyi CAIM 1792.</title>
        <authorList>
            <person name="Espinoza-Valles I."/>
            <person name="Vora G."/>
            <person name="Leekitcharoenphon P."/>
            <person name="Ussery D."/>
            <person name="Hoj L."/>
            <person name="Gomez-Gil B."/>
        </authorList>
    </citation>
    <scope>NUCLEOTIDE SEQUENCE [LARGE SCALE GENOMIC DNA]</scope>
    <source>
        <strain evidence="15">CAIM 1854 / LMG 25443</strain>
    </source>
</reference>
<organism evidence="14 15">
    <name type="scientific">Vibrio owensii CAIM 1854 = LMG 25443</name>
    <dbReference type="NCBI Taxonomy" id="1229493"/>
    <lineage>
        <taxon>Bacteria</taxon>
        <taxon>Pseudomonadati</taxon>
        <taxon>Pseudomonadota</taxon>
        <taxon>Gammaproteobacteria</taxon>
        <taxon>Vibrionales</taxon>
        <taxon>Vibrionaceae</taxon>
        <taxon>Vibrio</taxon>
    </lineage>
</organism>
<protein>
    <submittedName>
        <fullName evidence="14">Aerolysin</fullName>
    </submittedName>
</protein>
<dbReference type="CDD" id="cd20218">
    <property type="entry name" value="PFM_aerolysin"/>
    <property type="match status" value="1"/>
</dbReference>
<evidence type="ECO:0000256" key="9">
    <source>
        <dbReference type="ARBA" id="ARBA00023026"/>
    </source>
</evidence>
<proteinExistence type="inferred from homology"/>
<evidence type="ECO:0000256" key="1">
    <source>
        <dbReference type="ARBA" id="ARBA00004165"/>
    </source>
</evidence>
<dbReference type="RefSeq" id="WP_020197637.1">
    <property type="nucleotide sequence ID" value="NZ_BAOH01000132.1"/>
</dbReference>
<dbReference type="GO" id="GO:0005576">
    <property type="term" value="C:extracellular region"/>
    <property type="evidence" value="ECO:0007669"/>
    <property type="project" value="UniProtKB-SubCell"/>
</dbReference>
<feature type="domain" description="Aerolysin-like C-terminal" evidence="13">
    <location>
        <begin position="117"/>
        <end position="476"/>
    </location>
</feature>
<dbReference type="InterPro" id="IPR005138">
    <property type="entry name" value="APT_dom"/>
</dbReference>
<comment type="caution">
    <text evidence="14">The sequence shown here is derived from an EMBL/GenBank/DDBJ whole genome shotgun (WGS) entry which is preliminary data.</text>
</comment>
<feature type="signal peptide" evidence="12">
    <location>
        <begin position="1"/>
        <end position="23"/>
    </location>
</feature>
<keyword evidence="5" id="KW-0964">Secreted</keyword>
<evidence type="ECO:0000256" key="10">
    <source>
        <dbReference type="ARBA" id="ARBA00023136"/>
    </source>
</evidence>
<evidence type="ECO:0000256" key="11">
    <source>
        <dbReference type="ARBA" id="ARBA00023157"/>
    </source>
</evidence>
<dbReference type="Pfam" id="PF03440">
    <property type="entry name" value="APT"/>
    <property type="match status" value="1"/>
</dbReference>
<evidence type="ECO:0000256" key="8">
    <source>
        <dbReference type="ARBA" id="ARBA00022870"/>
    </source>
</evidence>
<keyword evidence="9" id="KW-0843">Virulence</keyword>
<dbReference type="Pfam" id="PF01117">
    <property type="entry name" value="Aerolysin"/>
    <property type="match status" value="1"/>
</dbReference>